<dbReference type="AlphaFoldDB" id="A0A553NCP3"/>
<dbReference type="Proteomes" id="UP000318571">
    <property type="component" value="Chromosome 10"/>
</dbReference>
<dbReference type="InterPro" id="IPR016049">
    <property type="entry name" value="RNA_pol_Rpc34-like"/>
</dbReference>
<evidence type="ECO:0000256" key="7">
    <source>
        <dbReference type="PIRNR" id="PIRNR028763"/>
    </source>
</evidence>
<dbReference type="OMA" id="VGTTKKC"/>
<evidence type="ECO:0000313" key="8">
    <source>
        <dbReference type="EMBL" id="TRY63207.1"/>
    </source>
</evidence>
<dbReference type="FunFam" id="1.10.10.10:FF:000237">
    <property type="entry name" value="DNA-directed RNA polymerase III subunit RPC6"/>
    <property type="match status" value="1"/>
</dbReference>
<evidence type="ECO:0000256" key="6">
    <source>
        <dbReference type="ARBA" id="ARBA00055148"/>
    </source>
</evidence>
<reference evidence="8 9" key="1">
    <citation type="journal article" date="2018" name="Nat. Ecol. Evol.">
        <title>Genomic signatures of mitonuclear coevolution across populations of Tigriopus californicus.</title>
        <authorList>
            <person name="Barreto F.S."/>
            <person name="Watson E.T."/>
            <person name="Lima T.G."/>
            <person name="Willett C.S."/>
            <person name="Edmands S."/>
            <person name="Li W."/>
            <person name="Burton R.S."/>
        </authorList>
    </citation>
    <scope>NUCLEOTIDE SEQUENCE [LARGE SCALE GENOMIC DNA]</scope>
    <source>
        <strain evidence="8 9">San Diego</strain>
    </source>
</reference>
<name>A0A553NCP3_TIGCA</name>
<comment type="caution">
    <text evidence="8">The sequence shown here is derived from an EMBL/GenBank/DDBJ whole genome shotgun (WGS) entry which is preliminary data.</text>
</comment>
<dbReference type="InterPro" id="IPR007832">
    <property type="entry name" value="RNA_pol_Rpc34"/>
</dbReference>
<dbReference type="GO" id="GO:0005654">
    <property type="term" value="C:nucleoplasm"/>
    <property type="evidence" value="ECO:0007669"/>
    <property type="project" value="UniProtKB-ARBA"/>
</dbReference>
<dbReference type="GO" id="GO:0005737">
    <property type="term" value="C:cytoplasm"/>
    <property type="evidence" value="ECO:0007669"/>
    <property type="project" value="UniProtKB-ARBA"/>
</dbReference>
<proteinExistence type="inferred from homology"/>
<dbReference type="SUPFAM" id="SSF46785">
    <property type="entry name" value="Winged helix' DNA-binding domain"/>
    <property type="match status" value="2"/>
</dbReference>
<dbReference type="Pfam" id="PF05158">
    <property type="entry name" value="RNA_pol_Rpc34"/>
    <property type="match status" value="1"/>
</dbReference>
<evidence type="ECO:0000256" key="5">
    <source>
        <dbReference type="ARBA" id="ARBA00023242"/>
    </source>
</evidence>
<dbReference type="Gene3D" id="1.10.10.10">
    <property type="entry name" value="Winged helix-like DNA-binding domain superfamily/Winged helix DNA-binding domain"/>
    <property type="match status" value="2"/>
</dbReference>
<evidence type="ECO:0000256" key="2">
    <source>
        <dbReference type="ARBA" id="ARBA00011038"/>
    </source>
</evidence>
<evidence type="ECO:0000256" key="1">
    <source>
        <dbReference type="ARBA" id="ARBA00004123"/>
    </source>
</evidence>
<dbReference type="InterPro" id="IPR036390">
    <property type="entry name" value="WH_DNA-bd_sf"/>
</dbReference>
<protein>
    <recommendedName>
        <fullName evidence="7">DNA-directed RNA polymerase III subunit RPC6</fullName>
        <shortName evidence="7">RNA polymerase III subunit C6</shortName>
    </recommendedName>
</protein>
<comment type="similarity">
    <text evidence="2 7">Belongs to the eukaryotic RPC34/RPC39 RNA polymerase subunit family.</text>
</comment>
<evidence type="ECO:0000256" key="3">
    <source>
        <dbReference type="ARBA" id="ARBA00022478"/>
    </source>
</evidence>
<dbReference type="PIRSF" id="PIRSF028763">
    <property type="entry name" value="RNA_pol_Rpc34"/>
    <property type="match status" value="1"/>
</dbReference>
<dbReference type="STRING" id="6832.A0A553NCP3"/>
<sequence length="312" mass="34794">MAAVASKSDQGPAKIKVEANELAERILALCAEIPQGVNDKVLQASMPEVDPKSRALAINHLLTNGKIDLLQSERGLLYKARTSTSQVGTIKGDAEEKLVYKIIEEAQNKGTWIRDIRIKSNLVQTQLNKALKSLKSKKLIKDVKCVNSTRKIVYMLYHLEPDSSVTGGAWYSDQDFESEFVEILNQQCYRYLYQKLEKSRECTSGPLMAKNISQASSKEVLQYISELGISKIQLRPEDIEAILDTLIFDGKVEKTLALAEGEETRLYRAVESLIPVTGLMRMPCGGCPVIKECSDVGSVNPIKCSYMKEWLS</sequence>
<evidence type="ECO:0000256" key="4">
    <source>
        <dbReference type="ARBA" id="ARBA00023163"/>
    </source>
</evidence>
<keyword evidence="4 7" id="KW-0804">Transcription</keyword>
<evidence type="ECO:0000313" key="9">
    <source>
        <dbReference type="Proteomes" id="UP000318571"/>
    </source>
</evidence>
<comment type="subcellular location">
    <subcellularLocation>
        <location evidence="1 7">Nucleus</location>
    </subcellularLocation>
</comment>
<dbReference type="InterPro" id="IPR036388">
    <property type="entry name" value="WH-like_DNA-bd_sf"/>
</dbReference>
<comment type="function">
    <text evidence="6 7">DNA-dependent RNA polymerase catalyzes the transcription of DNA into RNA using the four ribonucleoside triphosphates as substrates. Specific peripheric component of RNA polymerase III which synthesizes small RNAs, such as 5S rRNA and tRNAs.</text>
</comment>
<dbReference type="PANTHER" id="PTHR12780">
    <property type="entry name" value="RNA POLYMERASE III DNA DIRECTED , 39KD SUBUNIT-RELATED"/>
    <property type="match status" value="1"/>
</dbReference>
<accession>A0A553NCP3</accession>
<dbReference type="GO" id="GO:0006383">
    <property type="term" value="P:transcription by RNA polymerase III"/>
    <property type="evidence" value="ECO:0007669"/>
    <property type="project" value="UniProtKB-UniRule"/>
</dbReference>
<dbReference type="FunFam" id="1.10.10.10:FF:000116">
    <property type="entry name" value="DNA-directed RNA polymerase III subunit RPC6"/>
    <property type="match status" value="1"/>
</dbReference>
<keyword evidence="3 7" id="KW-0240">DNA-directed RNA polymerase</keyword>
<dbReference type="GO" id="GO:0005666">
    <property type="term" value="C:RNA polymerase III complex"/>
    <property type="evidence" value="ECO:0007669"/>
    <property type="project" value="UniProtKB-UniRule"/>
</dbReference>
<gene>
    <name evidence="8" type="ORF">TCAL_00362</name>
</gene>
<keyword evidence="9" id="KW-1185">Reference proteome</keyword>
<dbReference type="EMBL" id="VCGU01000458">
    <property type="protein sequence ID" value="TRY63207.1"/>
    <property type="molecule type" value="Genomic_DNA"/>
</dbReference>
<organism evidence="8 9">
    <name type="scientific">Tigriopus californicus</name>
    <name type="common">Marine copepod</name>
    <dbReference type="NCBI Taxonomy" id="6832"/>
    <lineage>
        <taxon>Eukaryota</taxon>
        <taxon>Metazoa</taxon>
        <taxon>Ecdysozoa</taxon>
        <taxon>Arthropoda</taxon>
        <taxon>Crustacea</taxon>
        <taxon>Multicrustacea</taxon>
        <taxon>Hexanauplia</taxon>
        <taxon>Copepoda</taxon>
        <taxon>Harpacticoida</taxon>
        <taxon>Harpacticidae</taxon>
        <taxon>Tigriopus</taxon>
    </lineage>
</organism>
<keyword evidence="5 7" id="KW-0539">Nucleus</keyword>